<evidence type="ECO:0000256" key="9">
    <source>
        <dbReference type="SAM" id="Phobius"/>
    </source>
</evidence>
<dbReference type="SUPFAM" id="SSF53474">
    <property type="entry name" value="alpha/beta-Hydrolases"/>
    <property type="match status" value="1"/>
</dbReference>
<dbReference type="InterPro" id="IPR029058">
    <property type="entry name" value="AB_hydrolase_fold"/>
</dbReference>
<evidence type="ECO:0000313" key="11">
    <source>
        <dbReference type="Proteomes" id="UP000232875"/>
    </source>
</evidence>
<evidence type="ECO:0000256" key="3">
    <source>
        <dbReference type="ARBA" id="ARBA00022692"/>
    </source>
</evidence>
<sequence>MQGWQVDFDDEWEEMPVERVSSADGSELDFDSDEAPLHSRAIPSKDKVRGVQKQVARRGQVRGTGASAVSAMSNTTGAHLDVFDARGYDWRTKPQEEEEEESNAEKSVGYTQLRLDEDEEEEELHAATEYLFQEDLARLGEAGEDPSAAPISQLAMTKRLLSDTQKIAYAGLASLVGHQIVQDTELLELRSKRPASKNASEWLLRVMVRLYQHLDIDPREQTMIDSLAQHGIFPSDIAPSLVATQTIPNPGYISESEPDAGDIGLQKKTPTRPPSPERPASPAEKQATEPPVTPKASTVRTSLPHRTPSNTQPGHQTHRLVTDPNTAAQMVEREAAAEHASSPFHPTSPRAPLQDTPRKQTLDGVTTEISATVKTITLDIRWTVLCDLFLVLIADSVYDARSRVMLERVSESLGLTWMDLTKFEKRITDALEIEEDVQKLNDKDISKRRDLASHRKRMMMMGLATVSGGLVIGLSAGLLAPVIGAGIGTALGTVGISGASAFFSSVGGAAAITTTGTLGGATIGGRGMSRRMRSVKTFEFRPLHNHKRVNCIVTIPGFLRGPEDDPTLPYSVIDPVMGDVFSVMWEPDMMRDMGNAMSILWNETLIQGVQQFLAATVAGAMFSALAWPLWLTKLGYIIDNPWSNAIERARGAGLILADSLMNRQLGVRPVTLVGYSLGARIIFYALRELAQRQAYGIVQNVYLLGAPVSAREAEWQLVRTAVSGRFVNAFSRSDWLLAYLHRAASGGIQSIAGLHPIKYACNVENVDVTHIVPGHLAYRALIPLVLGELGFKTTADYFDEPETLEHIQEREVLFEMEQEAEAERARPKSSWASFFKKMEPGRSSYDATAAKLHEALQGMSAAVEEDDALPPREEAAKDASNENTEHGPPPSMDTKTLPATPNRDAKEGAVDVESSAAQNYTGPAQEDVDSRVALEDSGAALNDPVPSAANADPENQLADKSPPSPPSPPYDNALFIAGQGENYGLSSEEAQQLAAQFAGLTADTAPGTPKAAALENPWD</sequence>
<evidence type="ECO:0000256" key="6">
    <source>
        <dbReference type="ARBA" id="ARBA00047591"/>
    </source>
</evidence>
<evidence type="ECO:0000256" key="5">
    <source>
        <dbReference type="ARBA" id="ARBA00023136"/>
    </source>
</evidence>
<evidence type="ECO:0000256" key="8">
    <source>
        <dbReference type="SAM" id="MobiDB-lite"/>
    </source>
</evidence>
<evidence type="ECO:0008006" key="12">
    <source>
        <dbReference type="Google" id="ProtNLM"/>
    </source>
</evidence>
<evidence type="ECO:0000256" key="1">
    <source>
        <dbReference type="ARBA" id="ARBA00004141"/>
    </source>
</evidence>
<dbReference type="InterPro" id="IPR007941">
    <property type="entry name" value="DUF726"/>
</dbReference>
<keyword evidence="3 9" id="KW-0812">Transmembrane</keyword>
<accession>A0A2N1J974</accession>
<feature type="compositionally biased region" description="Basic and acidic residues" evidence="8">
    <location>
        <begin position="869"/>
        <end position="885"/>
    </location>
</feature>
<dbReference type="EMBL" id="KZ454992">
    <property type="protein sequence ID" value="PKI83109.1"/>
    <property type="molecule type" value="Genomic_DNA"/>
</dbReference>
<feature type="region of interest" description="Disordered" evidence="8">
    <location>
        <begin position="248"/>
        <end position="321"/>
    </location>
</feature>
<evidence type="ECO:0000313" key="10">
    <source>
        <dbReference type="EMBL" id="PKI83109.1"/>
    </source>
</evidence>
<feature type="transmembrane region" description="Helical" evidence="9">
    <location>
        <begin position="458"/>
        <end position="487"/>
    </location>
</feature>
<dbReference type="PANTHER" id="PTHR17920">
    <property type="entry name" value="TRANSMEMBRANE AND COILED-COIL DOMAIN-CONTAINING PROTEIN 4 TMCO4"/>
    <property type="match status" value="1"/>
</dbReference>
<comment type="catalytic activity">
    <reaction evidence="7">
        <text>a monoacylglycerol + H2O = glycerol + a fatty acid + H(+)</text>
        <dbReference type="Rhea" id="RHEA:15245"/>
        <dbReference type="ChEBI" id="CHEBI:15377"/>
        <dbReference type="ChEBI" id="CHEBI:15378"/>
        <dbReference type="ChEBI" id="CHEBI:17408"/>
        <dbReference type="ChEBI" id="CHEBI:17754"/>
        <dbReference type="ChEBI" id="CHEBI:28868"/>
    </reaction>
</comment>
<dbReference type="OrthoDB" id="277931at2759"/>
<organism evidence="10 11">
    <name type="scientific">Malassezia vespertilionis</name>
    <dbReference type="NCBI Taxonomy" id="2020962"/>
    <lineage>
        <taxon>Eukaryota</taxon>
        <taxon>Fungi</taxon>
        <taxon>Dikarya</taxon>
        <taxon>Basidiomycota</taxon>
        <taxon>Ustilaginomycotina</taxon>
        <taxon>Malasseziomycetes</taxon>
        <taxon>Malasseziales</taxon>
        <taxon>Malasseziaceae</taxon>
        <taxon>Malassezia</taxon>
    </lineage>
</organism>
<keyword evidence="4 9" id="KW-1133">Transmembrane helix</keyword>
<dbReference type="STRING" id="2020962.A0A2N1J974"/>
<dbReference type="Pfam" id="PF05277">
    <property type="entry name" value="DUF726"/>
    <property type="match status" value="1"/>
</dbReference>
<keyword evidence="5 9" id="KW-0472">Membrane</keyword>
<comment type="similarity">
    <text evidence="2">Belongs to the TMCO4 family.</text>
</comment>
<evidence type="ECO:0000256" key="2">
    <source>
        <dbReference type="ARBA" id="ARBA00009824"/>
    </source>
</evidence>
<keyword evidence="11" id="KW-1185">Reference proteome</keyword>
<comment type="subcellular location">
    <subcellularLocation>
        <location evidence="1">Membrane</location>
        <topology evidence="1">Multi-pass membrane protein</topology>
    </subcellularLocation>
</comment>
<gene>
    <name evidence="10" type="ORF">MVES_002917</name>
</gene>
<name>A0A2N1J974_9BASI</name>
<dbReference type="Proteomes" id="UP000232875">
    <property type="component" value="Unassembled WGS sequence"/>
</dbReference>
<proteinExistence type="inferred from homology"/>
<dbReference type="PANTHER" id="PTHR17920:SF3">
    <property type="entry name" value="TRANSMEMBRANE AND COILED-COIL DOMAIN-CONTAINING PROTEIN 4"/>
    <property type="match status" value="1"/>
</dbReference>
<evidence type="ECO:0000256" key="7">
    <source>
        <dbReference type="ARBA" id="ARBA00048461"/>
    </source>
</evidence>
<reference evidence="10 11" key="1">
    <citation type="submission" date="2017-10" db="EMBL/GenBank/DDBJ databases">
        <title>A novel species of cold-tolerant Malassezia isolated from bats.</title>
        <authorList>
            <person name="Lorch J.M."/>
            <person name="Palmer J.M."/>
            <person name="Vanderwolf K.J."/>
            <person name="Schmidt K.Z."/>
            <person name="Verant M.L."/>
            <person name="Weller T.J."/>
            <person name="Blehert D.S."/>
        </authorList>
    </citation>
    <scope>NUCLEOTIDE SEQUENCE [LARGE SCALE GENOMIC DNA]</scope>
    <source>
        <strain evidence="10 11">NWHC:44797-103</strain>
    </source>
</reference>
<feature type="transmembrane region" description="Helical" evidence="9">
    <location>
        <begin position="499"/>
        <end position="523"/>
    </location>
</feature>
<dbReference type="AlphaFoldDB" id="A0A2N1J974"/>
<feature type="region of interest" description="Disordered" evidence="8">
    <location>
        <begin position="861"/>
        <end position="973"/>
    </location>
</feature>
<comment type="catalytic activity">
    <reaction evidence="6">
        <text>a diacylglycerol + H2O = a monoacylglycerol + a fatty acid + H(+)</text>
        <dbReference type="Rhea" id="RHEA:32731"/>
        <dbReference type="ChEBI" id="CHEBI:15377"/>
        <dbReference type="ChEBI" id="CHEBI:15378"/>
        <dbReference type="ChEBI" id="CHEBI:17408"/>
        <dbReference type="ChEBI" id="CHEBI:18035"/>
        <dbReference type="ChEBI" id="CHEBI:28868"/>
    </reaction>
</comment>
<feature type="region of interest" description="Disordered" evidence="8">
    <location>
        <begin position="333"/>
        <end position="358"/>
    </location>
</feature>
<dbReference type="GO" id="GO:0016020">
    <property type="term" value="C:membrane"/>
    <property type="evidence" value="ECO:0007669"/>
    <property type="project" value="UniProtKB-SubCell"/>
</dbReference>
<feature type="region of interest" description="Disordered" evidence="8">
    <location>
        <begin position="1"/>
        <end position="69"/>
    </location>
</feature>
<evidence type="ECO:0000256" key="4">
    <source>
        <dbReference type="ARBA" id="ARBA00022989"/>
    </source>
</evidence>
<protein>
    <recommendedName>
        <fullName evidence="12">DUF726-domain-containing protein</fullName>
    </recommendedName>
</protein>